<proteinExistence type="predicted"/>
<feature type="domain" description="F-box" evidence="1">
    <location>
        <begin position="5"/>
        <end position="54"/>
    </location>
</feature>
<keyword evidence="3" id="KW-1185">Reference proteome</keyword>
<dbReference type="InterPro" id="IPR036047">
    <property type="entry name" value="F-box-like_dom_sf"/>
</dbReference>
<dbReference type="PANTHER" id="PTHR22899">
    <property type="entry name" value="CYCLIN-RELATED F-BOX FAMILY"/>
    <property type="match status" value="1"/>
</dbReference>
<dbReference type="PANTHER" id="PTHR22899:SF0">
    <property type="entry name" value="F-BOX ASSOCIATED DOMAIN-CONTAINING PROTEIN-RELATED"/>
    <property type="match status" value="1"/>
</dbReference>
<dbReference type="EMBL" id="PDUG01000003">
    <property type="protein sequence ID" value="PIC39395.1"/>
    <property type="molecule type" value="Genomic_DNA"/>
</dbReference>
<name>A0A2G5UIL5_9PELO</name>
<dbReference type="Pfam" id="PF00646">
    <property type="entry name" value="F-box"/>
    <property type="match status" value="1"/>
</dbReference>
<dbReference type="SUPFAM" id="SSF81383">
    <property type="entry name" value="F-box domain"/>
    <property type="match status" value="1"/>
</dbReference>
<organism evidence="2 3">
    <name type="scientific">Caenorhabditis nigoni</name>
    <dbReference type="NCBI Taxonomy" id="1611254"/>
    <lineage>
        <taxon>Eukaryota</taxon>
        <taxon>Metazoa</taxon>
        <taxon>Ecdysozoa</taxon>
        <taxon>Nematoda</taxon>
        <taxon>Chromadorea</taxon>
        <taxon>Rhabditida</taxon>
        <taxon>Rhabditina</taxon>
        <taxon>Rhabditomorpha</taxon>
        <taxon>Rhabditoidea</taxon>
        <taxon>Rhabditidae</taxon>
        <taxon>Peloderinae</taxon>
        <taxon>Caenorhabditis</taxon>
    </lineage>
</organism>
<comment type="caution">
    <text evidence="2">The sequence shown here is derived from an EMBL/GenBank/DDBJ whole genome shotgun (WGS) entry which is preliminary data.</text>
</comment>
<gene>
    <name evidence="2" type="primary">Cnig_chr_III.g11096</name>
    <name evidence="2" type="ORF">B9Z55_011096</name>
</gene>
<evidence type="ECO:0000259" key="1">
    <source>
        <dbReference type="PROSITE" id="PS50181"/>
    </source>
</evidence>
<evidence type="ECO:0000313" key="3">
    <source>
        <dbReference type="Proteomes" id="UP000230233"/>
    </source>
</evidence>
<dbReference type="PROSITE" id="PS50181">
    <property type="entry name" value="FBOX"/>
    <property type="match status" value="1"/>
</dbReference>
<reference evidence="3" key="1">
    <citation type="submission" date="2017-10" db="EMBL/GenBank/DDBJ databases">
        <title>Rapid genome shrinkage in a self-fertile nematode reveals novel sperm competition proteins.</title>
        <authorList>
            <person name="Yin D."/>
            <person name="Schwarz E.M."/>
            <person name="Thomas C.G."/>
            <person name="Felde R.L."/>
            <person name="Korf I.F."/>
            <person name="Cutter A.D."/>
            <person name="Schartner C.M."/>
            <person name="Ralston E.J."/>
            <person name="Meyer B.J."/>
            <person name="Haag E.S."/>
        </authorList>
    </citation>
    <scope>NUCLEOTIDE SEQUENCE [LARGE SCALE GENOMIC DNA]</scope>
    <source>
        <strain evidence="3">JU1422</strain>
    </source>
</reference>
<dbReference type="InterPro" id="IPR012885">
    <property type="entry name" value="F-box_Sdz-33"/>
</dbReference>
<dbReference type="InterPro" id="IPR001810">
    <property type="entry name" value="F-box_dom"/>
</dbReference>
<dbReference type="InterPro" id="IPR053222">
    <property type="entry name" value="Zygotic_Embryogenesis-Asso"/>
</dbReference>
<protein>
    <recommendedName>
        <fullName evidence="1">F-box domain-containing protein</fullName>
    </recommendedName>
</protein>
<dbReference type="AlphaFoldDB" id="A0A2G5UIL5"/>
<evidence type="ECO:0000313" key="2">
    <source>
        <dbReference type="EMBL" id="PIC39395.1"/>
    </source>
</evidence>
<dbReference type="OrthoDB" id="10661903at2759"/>
<dbReference type="Pfam" id="PF07735">
    <property type="entry name" value="FBA_2"/>
    <property type="match status" value="1"/>
</dbReference>
<accession>A0A2G5UIL5</accession>
<dbReference type="Proteomes" id="UP000230233">
    <property type="component" value="Chromosome III"/>
</dbReference>
<sequence length="329" mass="38615">MNNPRFPFRRLPDDLCLKVLETLDYYEMTAYSFVSKKAYSMVKSLREPISWVEIEMRKSVEIRLVTCGSDDIYVTLKSPENDGESTSLNDLPASVKVSHLDPEYESTWSNQGLSYKQWIQCLSSVFENQGQTDVMFHIRQTRFAVPSFRNTFPKLKRLFVINRVYDPEPTDEDVLYAENFLKVFLPVVEKARLYRVPIRENFSLQHIGMTNLKGLELGSDHNVKFDDLLTLNVESLNIDKTKNISLRDLNRFFKLWMKGSFPRLKEFWIQIKTRTVPDWNILLKGLKAKEAEEEIHRRFIIKNCRGVFAELLLQYVLHNYCCVSISILD</sequence>